<dbReference type="HOGENOM" id="CLU_015805_4_5_14"/>
<dbReference type="InterPro" id="IPR003029">
    <property type="entry name" value="S1_domain"/>
</dbReference>
<dbReference type="GO" id="GO:0006220">
    <property type="term" value="P:pyrimidine nucleotide metabolic process"/>
    <property type="evidence" value="ECO:0007669"/>
    <property type="project" value="UniProtKB-UniRule"/>
</dbReference>
<dbReference type="SMART" id="SM00316">
    <property type="entry name" value="S1"/>
    <property type="match status" value="5"/>
</dbReference>
<gene>
    <name evidence="15" type="primary">rpsA</name>
    <name evidence="11" type="synonym">cmk</name>
    <name evidence="15" type="ORF">BN85310010</name>
</gene>
<comment type="catalytic activity">
    <reaction evidence="10 11">
        <text>CMP + ATP = CDP + ADP</text>
        <dbReference type="Rhea" id="RHEA:11600"/>
        <dbReference type="ChEBI" id="CHEBI:30616"/>
        <dbReference type="ChEBI" id="CHEBI:58069"/>
        <dbReference type="ChEBI" id="CHEBI:60377"/>
        <dbReference type="ChEBI" id="CHEBI:456216"/>
        <dbReference type="EC" id="2.7.4.25"/>
    </reaction>
</comment>
<feature type="domain" description="S1 motif" evidence="14">
    <location>
        <begin position="236"/>
        <end position="304"/>
    </location>
</feature>
<dbReference type="GO" id="GO:0005524">
    <property type="term" value="F:ATP binding"/>
    <property type="evidence" value="ECO:0007669"/>
    <property type="project" value="UniProtKB-UniRule"/>
</dbReference>
<comment type="similarity">
    <text evidence="1">Belongs to the bacterial ribosomal protein bS1 family.</text>
</comment>
<evidence type="ECO:0000259" key="13">
    <source>
        <dbReference type="PROSITE" id="PS50052"/>
    </source>
</evidence>
<evidence type="ECO:0000313" key="16">
    <source>
        <dbReference type="Proteomes" id="UP000032737"/>
    </source>
</evidence>
<dbReference type="GO" id="GO:1990904">
    <property type="term" value="C:ribonucleoprotein complex"/>
    <property type="evidence" value="ECO:0007669"/>
    <property type="project" value="UniProtKB-KW"/>
</dbReference>
<comment type="similarity">
    <text evidence="2 11">Belongs to the cytidylate kinase family. Type 1 subfamily.</text>
</comment>
<dbReference type="Pfam" id="PF02224">
    <property type="entry name" value="Cytidylate_kin"/>
    <property type="match status" value="1"/>
</dbReference>
<name>U4KNR7_9MOLU</name>
<dbReference type="InterPro" id="IPR012340">
    <property type="entry name" value="NA-bd_OB-fold"/>
</dbReference>
<evidence type="ECO:0000256" key="3">
    <source>
        <dbReference type="ARBA" id="ARBA00022679"/>
    </source>
</evidence>
<dbReference type="InterPro" id="IPR003136">
    <property type="entry name" value="Cytidylate_kin"/>
</dbReference>
<dbReference type="Gene3D" id="3.40.50.300">
    <property type="entry name" value="P-loop containing nucleotide triphosphate hydrolases"/>
    <property type="match status" value="1"/>
</dbReference>
<feature type="domain" description="S1 motif" evidence="14">
    <location>
        <begin position="584"/>
        <end position="653"/>
    </location>
</feature>
<dbReference type="GO" id="GO:0003729">
    <property type="term" value="F:mRNA binding"/>
    <property type="evidence" value="ECO:0007669"/>
    <property type="project" value="TreeGrafter"/>
</dbReference>
<evidence type="ECO:0000313" key="15">
    <source>
        <dbReference type="EMBL" id="CCV66022.1"/>
    </source>
</evidence>
<dbReference type="CDD" id="cd00164">
    <property type="entry name" value="S1_like"/>
    <property type="match status" value="1"/>
</dbReference>
<evidence type="ECO:0000256" key="8">
    <source>
        <dbReference type="ARBA" id="ARBA00023274"/>
    </source>
</evidence>
<evidence type="ECO:0000256" key="2">
    <source>
        <dbReference type="ARBA" id="ARBA00009427"/>
    </source>
</evidence>
<comment type="subcellular location">
    <subcellularLocation>
        <location evidence="11">Cytoplasm</location>
    </subcellularLocation>
</comment>
<protein>
    <recommendedName>
        <fullName evidence="11">Cytidylate kinase</fullName>
        <shortName evidence="11">CK</shortName>
        <ecNumber evidence="11">2.7.4.25</ecNumber>
    </recommendedName>
    <alternativeName>
        <fullName evidence="11">Cytidine monophosphate kinase</fullName>
        <shortName evidence="11">CMP kinase</shortName>
    </alternativeName>
</protein>
<feature type="domain" description="Guanylate kinase-like" evidence="13">
    <location>
        <begin position="3"/>
        <end position="214"/>
    </location>
</feature>
<feature type="binding site" evidence="11">
    <location>
        <begin position="10"/>
        <end position="18"/>
    </location>
    <ligand>
        <name>ATP</name>
        <dbReference type="ChEBI" id="CHEBI:30616"/>
    </ligand>
</feature>
<dbReference type="STRING" id="61635.BN85310010"/>
<dbReference type="GO" id="GO:0036430">
    <property type="term" value="F:CMP kinase activity"/>
    <property type="evidence" value="ECO:0007669"/>
    <property type="project" value="RHEA"/>
</dbReference>
<keyword evidence="6 11" id="KW-0067">ATP-binding</keyword>
<evidence type="ECO:0000256" key="4">
    <source>
        <dbReference type="ARBA" id="ARBA00022741"/>
    </source>
</evidence>
<dbReference type="SUPFAM" id="SSF52540">
    <property type="entry name" value="P-loop containing nucleoside triphosphate hydrolases"/>
    <property type="match status" value="1"/>
</dbReference>
<keyword evidence="3 11" id="KW-0808">Transferase</keyword>
<dbReference type="SUPFAM" id="SSF50249">
    <property type="entry name" value="Nucleic acid-binding proteins"/>
    <property type="match status" value="5"/>
</dbReference>
<comment type="catalytic activity">
    <reaction evidence="9 11">
        <text>dCMP + ATP = dCDP + ADP</text>
        <dbReference type="Rhea" id="RHEA:25094"/>
        <dbReference type="ChEBI" id="CHEBI:30616"/>
        <dbReference type="ChEBI" id="CHEBI:57566"/>
        <dbReference type="ChEBI" id="CHEBI:58593"/>
        <dbReference type="ChEBI" id="CHEBI:456216"/>
        <dbReference type="EC" id="2.7.4.25"/>
    </reaction>
</comment>
<dbReference type="HAMAP" id="MF_00238">
    <property type="entry name" value="Cytidyl_kinase_type1"/>
    <property type="match status" value="1"/>
</dbReference>
<dbReference type="RefSeq" id="WP_030004884.1">
    <property type="nucleotide sequence ID" value="NC_022549.1"/>
</dbReference>
<evidence type="ECO:0000256" key="10">
    <source>
        <dbReference type="ARBA" id="ARBA00048478"/>
    </source>
</evidence>
<organism evidence="15 16">
    <name type="scientific">Acholeplasma brassicae</name>
    <dbReference type="NCBI Taxonomy" id="61635"/>
    <lineage>
        <taxon>Bacteria</taxon>
        <taxon>Bacillati</taxon>
        <taxon>Mycoplasmatota</taxon>
        <taxon>Mollicutes</taxon>
        <taxon>Acholeplasmatales</taxon>
        <taxon>Acholeplasmataceae</taxon>
        <taxon>Acholeplasma</taxon>
    </lineage>
</organism>
<dbReference type="InterPro" id="IPR035104">
    <property type="entry name" value="Ribosomal_protein_S1-like"/>
</dbReference>
<keyword evidence="7" id="KW-0689">Ribosomal protein</keyword>
<accession>U4KNR7</accession>
<dbReference type="Gene3D" id="2.40.50.140">
    <property type="entry name" value="Nucleic acid-binding proteins"/>
    <property type="match status" value="4"/>
</dbReference>
<dbReference type="GO" id="GO:0006412">
    <property type="term" value="P:translation"/>
    <property type="evidence" value="ECO:0007669"/>
    <property type="project" value="TreeGrafter"/>
</dbReference>
<dbReference type="GO" id="GO:0005840">
    <property type="term" value="C:ribosome"/>
    <property type="evidence" value="ECO:0007669"/>
    <property type="project" value="UniProtKB-KW"/>
</dbReference>
<evidence type="ECO:0000256" key="12">
    <source>
        <dbReference type="SAM" id="Coils"/>
    </source>
</evidence>
<keyword evidence="16" id="KW-1185">Reference proteome</keyword>
<dbReference type="SMART" id="SM00382">
    <property type="entry name" value="AAA"/>
    <property type="match status" value="1"/>
</dbReference>
<dbReference type="PANTHER" id="PTHR10724:SF7">
    <property type="entry name" value="SMALL RIBOSOMAL SUBUNIT PROTEIN BS1C"/>
    <property type="match status" value="1"/>
</dbReference>
<dbReference type="Pfam" id="PF00575">
    <property type="entry name" value="S1"/>
    <property type="match status" value="3"/>
</dbReference>
<dbReference type="InterPro" id="IPR008144">
    <property type="entry name" value="Guanylate_kin-like_dom"/>
</dbReference>
<proteinExistence type="inferred from homology"/>
<evidence type="ECO:0000256" key="11">
    <source>
        <dbReference type="HAMAP-Rule" id="MF_00238"/>
    </source>
</evidence>
<evidence type="ECO:0000259" key="14">
    <source>
        <dbReference type="PROSITE" id="PS50126"/>
    </source>
</evidence>
<evidence type="ECO:0000256" key="7">
    <source>
        <dbReference type="ARBA" id="ARBA00022980"/>
    </source>
</evidence>
<keyword evidence="11" id="KW-0963">Cytoplasm</keyword>
<dbReference type="InterPro" id="IPR003593">
    <property type="entry name" value="AAA+_ATPase"/>
</dbReference>
<dbReference type="EMBL" id="FO681348">
    <property type="protein sequence ID" value="CCV66022.1"/>
    <property type="molecule type" value="Genomic_DNA"/>
</dbReference>
<dbReference type="PROSITE" id="PS50126">
    <property type="entry name" value="S1"/>
    <property type="match status" value="5"/>
</dbReference>
<dbReference type="EC" id="2.7.4.25" evidence="11"/>
<dbReference type="PANTHER" id="PTHR10724">
    <property type="entry name" value="30S RIBOSOMAL PROTEIN S1"/>
    <property type="match status" value="1"/>
</dbReference>
<dbReference type="GO" id="GO:0005737">
    <property type="term" value="C:cytoplasm"/>
    <property type="evidence" value="ECO:0007669"/>
    <property type="project" value="UniProtKB-SubCell"/>
</dbReference>
<dbReference type="GO" id="GO:0036431">
    <property type="term" value="F:dCMP kinase activity"/>
    <property type="evidence" value="ECO:0007669"/>
    <property type="project" value="InterPro"/>
</dbReference>
<dbReference type="PROSITE" id="PS50052">
    <property type="entry name" value="GUANYLATE_KINASE_2"/>
    <property type="match status" value="1"/>
</dbReference>
<dbReference type="InterPro" id="IPR011994">
    <property type="entry name" value="Cytidylate_kinase_dom"/>
</dbReference>
<evidence type="ECO:0000256" key="9">
    <source>
        <dbReference type="ARBA" id="ARBA00047615"/>
    </source>
</evidence>
<dbReference type="OrthoDB" id="9804077at2"/>
<keyword evidence="8" id="KW-0687">Ribonucleoprotein</keyword>
<dbReference type="KEGG" id="abra:BN85310010"/>
<dbReference type="AlphaFoldDB" id="U4KNR7"/>
<sequence length="692" mass="79014">MPGFKVAIDGPAGSGKSTISKKIAEKLNLTHIDTGAMYRAITYLALEKGINLDDESEYEFVSKVKIEYKNEKIYANGIDVTTKIRDDKVTKNVSKVSSFPYVRRTLVSIQQEAAKNIDVIMDGRDIGTVVLPNADLKIFLTAHVKERAKRRLKDKEVNNVTQDIEQLAKELQERDLKDSTRKESPLVVATDAIVIDTTNFTIEDTIERITNEILKRRITMEELQMKDVKFQTLKVRDKVEGTVFKVEDNVIYLTLENFEEGRMFVEFYGKNITSFKDVVKEGDKVTAIITKMNDEPSYILLSRLPLLKDESFKVIEDAYKDNKTIETKITKVDEKGLHLKYEGFDIFLPYGLLDRELVESKDTLKGQTLEVHLIEVKNGKRPRLIASRKQIFEARRQQELEERQNARKEEIDQINTGDVLKGTIERIEPHAATVRFNHVAGLLRISQIQHRRIEDINEVIKLGDEIEVKVIKKEGMRLDLSHKALLPTPFEAFSEEHKKGSAVKGAVVQKLPFGLIIELEEGVRGLLHQSEYSWNPNDNFANFVKIGDVVESAVLLVDVKKKKISLSRKALFDNPWKNVSFKRGENVEVKVIEIITDKGMNVEAKGVVGFIPVSELSTERVNKIEDLFAVGDTMQARVIDVNPKEWYLKLSVKQIAEDSLRSEYEQYLTHDEEATTTIGDLFENLLTEKDKK</sequence>
<evidence type="ECO:0000256" key="6">
    <source>
        <dbReference type="ARBA" id="ARBA00022840"/>
    </source>
</evidence>
<feature type="domain" description="S1 motif" evidence="14">
    <location>
        <begin position="322"/>
        <end position="389"/>
    </location>
</feature>
<dbReference type="Proteomes" id="UP000032737">
    <property type="component" value="Chromosome"/>
</dbReference>
<keyword evidence="12" id="KW-0175">Coiled coil</keyword>
<dbReference type="InterPro" id="IPR050437">
    <property type="entry name" value="Ribos_protein_bS1-like"/>
</dbReference>
<dbReference type="NCBIfam" id="TIGR00017">
    <property type="entry name" value="cmk"/>
    <property type="match status" value="1"/>
</dbReference>
<keyword evidence="5 11" id="KW-0418">Kinase</keyword>
<dbReference type="GO" id="GO:0003735">
    <property type="term" value="F:structural constituent of ribosome"/>
    <property type="evidence" value="ECO:0007669"/>
    <property type="project" value="TreeGrafter"/>
</dbReference>
<dbReference type="PRINTS" id="PR00681">
    <property type="entry name" value="RIBOSOMALS1"/>
</dbReference>
<feature type="coiled-coil region" evidence="12">
    <location>
        <begin position="150"/>
        <end position="177"/>
    </location>
</feature>
<evidence type="ECO:0000256" key="1">
    <source>
        <dbReference type="ARBA" id="ARBA00006767"/>
    </source>
</evidence>
<dbReference type="CDD" id="cd02020">
    <property type="entry name" value="CMPK"/>
    <property type="match status" value="1"/>
</dbReference>
<evidence type="ECO:0000256" key="5">
    <source>
        <dbReference type="ARBA" id="ARBA00022777"/>
    </source>
</evidence>
<reference evidence="15 16" key="1">
    <citation type="journal article" date="2013" name="J. Mol. Microbiol. Biotechnol.">
        <title>Analysis of the Complete Genomes of Acholeplasma brassicae , A. palmae and A. laidlawii and Their Comparison to the Obligate Parasites from ' Candidatus Phytoplasma'.</title>
        <authorList>
            <person name="Kube M."/>
            <person name="Siewert C."/>
            <person name="Migdoll A.M."/>
            <person name="Duduk B."/>
            <person name="Holz S."/>
            <person name="Rabus R."/>
            <person name="Seemuller E."/>
            <person name="Mitrovic J."/>
            <person name="Muller I."/>
            <person name="Buttner C."/>
            <person name="Reinhardt R."/>
        </authorList>
    </citation>
    <scope>NUCLEOTIDE SEQUENCE [LARGE SCALE GENOMIC DNA]</scope>
    <source>
        <strain evidence="16">0502</strain>
    </source>
</reference>
<dbReference type="InterPro" id="IPR027417">
    <property type="entry name" value="P-loop_NTPase"/>
</dbReference>
<keyword evidence="4 11" id="KW-0547">Nucleotide-binding</keyword>
<feature type="domain" description="S1 motif" evidence="14">
    <location>
        <begin position="417"/>
        <end position="483"/>
    </location>
</feature>
<feature type="domain" description="S1 motif" evidence="14">
    <location>
        <begin position="500"/>
        <end position="569"/>
    </location>
</feature>